<accession>A0ABU0L4X1</accession>
<dbReference type="RefSeq" id="WP_152381843.1">
    <property type="nucleotide sequence ID" value="NZ_CP045298.1"/>
</dbReference>
<sequence length="79" mass="8858">MNVLTENEKFNVELVGYPVYVTGEDLDGQIWSRFFLVDGVRKEHLSLTNSYGGHVTLWLDEVVSGRLKVTVWDGGGKGE</sequence>
<evidence type="ECO:0000313" key="2">
    <source>
        <dbReference type="Proteomes" id="UP001242811"/>
    </source>
</evidence>
<comment type="caution">
    <text evidence="1">The sequence shown here is derived from an EMBL/GenBank/DDBJ whole genome shotgun (WGS) entry which is preliminary data.</text>
</comment>
<keyword evidence="2" id="KW-1185">Reference proteome</keyword>
<organism evidence="1 2">
    <name type="scientific">Paenibacillus brasilensis</name>
    <dbReference type="NCBI Taxonomy" id="128574"/>
    <lineage>
        <taxon>Bacteria</taxon>
        <taxon>Bacillati</taxon>
        <taxon>Bacillota</taxon>
        <taxon>Bacilli</taxon>
        <taxon>Bacillales</taxon>
        <taxon>Paenibacillaceae</taxon>
        <taxon>Paenibacillus</taxon>
    </lineage>
</organism>
<gene>
    <name evidence="1" type="ORF">QOZ95_004542</name>
</gene>
<protein>
    <submittedName>
        <fullName evidence="1">Uncharacterized protein</fullName>
    </submittedName>
</protein>
<dbReference type="EMBL" id="JAUSWA010000035">
    <property type="protein sequence ID" value="MDQ0496352.1"/>
    <property type="molecule type" value="Genomic_DNA"/>
</dbReference>
<evidence type="ECO:0000313" key="1">
    <source>
        <dbReference type="EMBL" id="MDQ0496352.1"/>
    </source>
</evidence>
<reference evidence="1 2" key="1">
    <citation type="submission" date="2023-07" db="EMBL/GenBank/DDBJ databases">
        <title>Genomic Encyclopedia of Type Strains, Phase IV (KMG-IV): sequencing the most valuable type-strain genomes for metagenomic binning, comparative biology and taxonomic classification.</title>
        <authorList>
            <person name="Goeker M."/>
        </authorList>
    </citation>
    <scope>NUCLEOTIDE SEQUENCE [LARGE SCALE GENOMIC DNA]</scope>
    <source>
        <strain evidence="1 2">DSM 14914</strain>
    </source>
</reference>
<dbReference type="Proteomes" id="UP001242811">
    <property type="component" value="Unassembled WGS sequence"/>
</dbReference>
<name>A0ABU0L4X1_9BACL</name>
<proteinExistence type="predicted"/>